<name>W1YLG1_9ZZZZ</name>
<dbReference type="EMBL" id="AZMM01003978">
    <property type="protein sequence ID" value="ETJ42059.1"/>
    <property type="molecule type" value="Genomic_DNA"/>
</dbReference>
<reference evidence="1" key="1">
    <citation type="submission" date="2013-12" db="EMBL/GenBank/DDBJ databases">
        <title>A Varibaculum cambriense genome reconstructed from a premature infant gut community with otherwise low bacterial novelty that shifts toward anaerobic metabolism during the third week of life.</title>
        <authorList>
            <person name="Brown C.T."/>
            <person name="Sharon I."/>
            <person name="Thomas B.C."/>
            <person name="Castelle C.J."/>
            <person name="Morowitz M.J."/>
            <person name="Banfield J.F."/>
        </authorList>
    </citation>
    <scope>NUCLEOTIDE SEQUENCE</scope>
</reference>
<proteinExistence type="predicted"/>
<sequence>WRCLHMANPASCAFSIISGALIPGCEAACSDAGGDKLLQQRRDALANSSWPYSTLNLADMWQLQQQHGQT</sequence>
<accession>W1YLG1</accession>
<dbReference type="AlphaFoldDB" id="W1YLG1"/>
<gene>
    <name evidence="1" type="ORF">Q604_UNBC03978G0001</name>
</gene>
<organism evidence="1">
    <name type="scientific">human gut metagenome</name>
    <dbReference type="NCBI Taxonomy" id="408170"/>
    <lineage>
        <taxon>unclassified sequences</taxon>
        <taxon>metagenomes</taxon>
        <taxon>organismal metagenomes</taxon>
    </lineage>
</organism>
<feature type="non-terminal residue" evidence="1">
    <location>
        <position position="70"/>
    </location>
</feature>
<feature type="non-terminal residue" evidence="1">
    <location>
        <position position="1"/>
    </location>
</feature>
<comment type="caution">
    <text evidence="1">The sequence shown here is derived from an EMBL/GenBank/DDBJ whole genome shotgun (WGS) entry which is preliminary data.</text>
</comment>
<protein>
    <submittedName>
        <fullName evidence="1">Uncharacterized protein</fullName>
    </submittedName>
</protein>
<evidence type="ECO:0000313" key="1">
    <source>
        <dbReference type="EMBL" id="ETJ42059.1"/>
    </source>
</evidence>